<comment type="caution">
    <text evidence="2">The sequence shown here is derived from an EMBL/GenBank/DDBJ whole genome shotgun (WGS) entry which is preliminary data.</text>
</comment>
<reference evidence="2" key="1">
    <citation type="journal article" date="2021" name="Nat. Commun.">
        <title>Genetic determinants of endophytism in the Arabidopsis root mycobiome.</title>
        <authorList>
            <person name="Mesny F."/>
            <person name="Miyauchi S."/>
            <person name="Thiergart T."/>
            <person name="Pickel B."/>
            <person name="Atanasova L."/>
            <person name="Karlsson M."/>
            <person name="Huettel B."/>
            <person name="Barry K.W."/>
            <person name="Haridas S."/>
            <person name="Chen C."/>
            <person name="Bauer D."/>
            <person name="Andreopoulos W."/>
            <person name="Pangilinan J."/>
            <person name="LaButti K."/>
            <person name="Riley R."/>
            <person name="Lipzen A."/>
            <person name="Clum A."/>
            <person name="Drula E."/>
            <person name="Henrissat B."/>
            <person name="Kohler A."/>
            <person name="Grigoriev I.V."/>
            <person name="Martin F.M."/>
            <person name="Hacquard S."/>
        </authorList>
    </citation>
    <scope>NUCLEOTIDE SEQUENCE</scope>
    <source>
        <strain evidence="2">MPI-CAGE-AT-0023</strain>
    </source>
</reference>
<keyword evidence="3" id="KW-1185">Reference proteome</keyword>
<sequence>MRHSPEPHCDYRVYLCMYIGFFTPTAMPFFAAGPCGKRHYAFLAGAIISAAGFVFVLFIMRRYMRLWAAFGVAVAAYARYRLS</sequence>
<dbReference type="RefSeq" id="XP_046053118.1">
    <property type="nucleotide sequence ID" value="XM_046192115.1"/>
</dbReference>
<organism evidence="2 3">
    <name type="scientific">Fusarium redolens</name>
    <dbReference type="NCBI Taxonomy" id="48865"/>
    <lineage>
        <taxon>Eukaryota</taxon>
        <taxon>Fungi</taxon>
        <taxon>Dikarya</taxon>
        <taxon>Ascomycota</taxon>
        <taxon>Pezizomycotina</taxon>
        <taxon>Sordariomycetes</taxon>
        <taxon>Hypocreomycetidae</taxon>
        <taxon>Hypocreales</taxon>
        <taxon>Nectriaceae</taxon>
        <taxon>Fusarium</taxon>
        <taxon>Fusarium redolens species complex</taxon>
    </lineage>
</organism>
<dbReference type="Proteomes" id="UP000720189">
    <property type="component" value="Unassembled WGS sequence"/>
</dbReference>
<dbReference type="GeneID" id="70222069"/>
<keyword evidence="1" id="KW-0472">Membrane</keyword>
<proteinExistence type="predicted"/>
<evidence type="ECO:0000313" key="3">
    <source>
        <dbReference type="Proteomes" id="UP000720189"/>
    </source>
</evidence>
<name>A0A9P9HPS5_FUSRE</name>
<keyword evidence="1" id="KW-0812">Transmembrane</keyword>
<gene>
    <name evidence="2" type="ORF">BKA55DRAFT_560784</name>
</gene>
<feature type="transmembrane region" description="Helical" evidence="1">
    <location>
        <begin position="12"/>
        <end position="33"/>
    </location>
</feature>
<evidence type="ECO:0000313" key="2">
    <source>
        <dbReference type="EMBL" id="KAH7261241.1"/>
    </source>
</evidence>
<feature type="transmembrane region" description="Helical" evidence="1">
    <location>
        <begin position="39"/>
        <end position="59"/>
    </location>
</feature>
<accession>A0A9P9HPS5</accession>
<evidence type="ECO:0000256" key="1">
    <source>
        <dbReference type="SAM" id="Phobius"/>
    </source>
</evidence>
<dbReference type="EMBL" id="JAGMUX010000004">
    <property type="protein sequence ID" value="KAH7261241.1"/>
    <property type="molecule type" value="Genomic_DNA"/>
</dbReference>
<protein>
    <submittedName>
        <fullName evidence="2">Uncharacterized protein</fullName>
    </submittedName>
</protein>
<dbReference type="AlphaFoldDB" id="A0A9P9HPS5"/>
<keyword evidence="1" id="KW-1133">Transmembrane helix</keyword>